<evidence type="ECO:0000313" key="2">
    <source>
        <dbReference type="EMBL" id="NVD28166.1"/>
    </source>
</evidence>
<organism evidence="2 3">
    <name type="scientific">Parasphingorhabdus flavimaris</name>
    <dbReference type="NCBI Taxonomy" id="266812"/>
    <lineage>
        <taxon>Bacteria</taxon>
        <taxon>Pseudomonadati</taxon>
        <taxon>Pseudomonadota</taxon>
        <taxon>Alphaproteobacteria</taxon>
        <taxon>Sphingomonadales</taxon>
        <taxon>Sphingomonadaceae</taxon>
        <taxon>Parasphingorhabdus</taxon>
    </lineage>
</organism>
<dbReference type="EMBL" id="JABWMH010000003">
    <property type="protein sequence ID" value="NVD28166.1"/>
    <property type="molecule type" value="Genomic_DNA"/>
</dbReference>
<feature type="transmembrane region" description="Helical" evidence="1">
    <location>
        <begin position="12"/>
        <end position="32"/>
    </location>
</feature>
<keyword evidence="1" id="KW-0812">Transmembrane</keyword>
<sequence length="158" mass="17366">MESPETTLTEIFSYTTIGLSLALMSGLALGHVTEQSMHPRLSTPPPADPVERYALGQNAYKMPHIPARMTRTPPAEYADASHEIGRYEKGARVLAPQEPARKIERLRLERLLAWNEENFGRGDGRADQAETLADDHAPIDVGAVMDAPETVMMRASGI</sequence>
<name>A0ABX2N3N1_9SPHN</name>
<evidence type="ECO:0000313" key="3">
    <source>
        <dbReference type="Proteomes" id="UP000652427"/>
    </source>
</evidence>
<accession>A0ABX2N3N1</accession>
<dbReference type="RefSeq" id="WP_176279699.1">
    <property type="nucleotide sequence ID" value="NZ_JABWMH010000003.1"/>
</dbReference>
<comment type="caution">
    <text evidence="2">The sequence shown here is derived from an EMBL/GenBank/DDBJ whole genome shotgun (WGS) entry which is preliminary data.</text>
</comment>
<gene>
    <name evidence="2" type="ORF">HUO14_09645</name>
</gene>
<protein>
    <submittedName>
        <fullName evidence="2">Uncharacterized protein</fullName>
    </submittedName>
</protein>
<reference evidence="2 3" key="1">
    <citation type="submission" date="2020-06" db="EMBL/GenBank/DDBJ databases">
        <authorList>
            <person name="Kim S.-J."/>
            <person name="Park S.-J."/>
        </authorList>
    </citation>
    <scope>NUCLEOTIDE SEQUENCE [LARGE SCALE GENOMIC DNA]</scope>
    <source>
        <strain evidence="2 3">SW-151</strain>
    </source>
</reference>
<keyword evidence="1" id="KW-1133">Transmembrane helix</keyword>
<keyword evidence="1" id="KW-0472">Membrane</keyword>
<keyword evidence="3" id="KW-1185">Reference proteome</keyword>
<dbReference type="Proteomes" id="UP000652427">
    <property type="component" value="Unassembled WGS sequence"/>
</dbReference>
<evidence type="ECO:0000256" key="1">
    <source>
        <dbReference type="SAM" id="Phobius"/>
    </source>
</evidence>
<proteinExistence type="predicted"/>